<dbReference type="HOGENOM" id="CLU_1923470_0_0_7"/>
<gene>
    <name evidence="2" type="ORF">Bdt_1805</name>
</gene>
<proteinExistence type="predicted"/>
<sequence>MALTLLTAQAATLKNTEDFFKESQTAFEKASKETTFQKKSSVLKTLEKSFEATLDQYEKSNPAEGDEKEQDVARLFYTLEPAFELAKLKEKTKKDCARKKQDVLSGDNQPDEAPTSPNAKEALRWIELLCK</sequence>
<dbReference type="PATRIC" id="fig|1069642.3.peg.1780"/>
<protein>
    <submittedName>
        <fullName evidence="2">Uncharacterized protein</fullName>
    </submittedName>
</protein>
<name>K7ZA60_BDEBC</name>
<reference evidence="2 3" key="1">
    <citation type="journal article" date="2012" name="BMC Genomics">
        <title>Genome analysis of a simultaneously predatory and prey-independent, novel Bdellovibrio bacteriovorus from the River Tiber, supports in silico predictions of both ancient and recent lateral gene transfer from diverse bacteria.</title>
        <authorList>
            <person name="Hobley L."/>
            <person name="Lerner T.R."/>
            <person name="Williams L.E."/>
            <person name="Lambert C."/>
            <person name="Till R."/>
            <person name="Milner D.S."/>
            <person name="Basford S.M."/>
            <person name="Capeness M.J."/>
            <person name="Fenton A.K."/>
            <person name="Atterbury R.J."/>
            <person name="Harris M.A."/>
            <person name="Sockett R.E."/>
        </authorList>
    </citation>
    <scope>NUCLEOTIDE SEQUENCE [LARGE SCALE GENOMIC DNA]</scope>
    <source>
        <strain evidence="2 3">Tiberius</strain>
    </source>
</reference>
<evidence type="ECO:0000313" key="2">
    <source>
        <dbReference type="EMBL" id="AFY01494.1"/>
    </source>
</evidence>
<evidence type="ECO:0000256" key="1">
    <source>
        <dbReference type="SAM" id="MobiDB-lite"/>
    </source>
</evidence>
<dbReference type="KEGG" id="bbat:Bdt_1805"/>
<dbReference type="STRING" id="1069642.Bdt_1805"/>
<dbReference type="AlphaFoldDB" id="K7ZA60"/>
<dbReference type="EMBL" id="CP002930">
    <property type="protein sequence ID" value="AFY01494.1"/>
    <property type="molecule type" value="Genomic_DNA"/>
</dbReference>
<dbReference type="Proteomes" id="UP000010074">
    <property type="component" value="Chromosome"/>
</dbReference>
<organism evidence="2 3">
    <name type="scientific">Bdellovibrio bacteriovorus str. Tiberius</name>
    <dbReference type="NCBI Taxonomy" id="1069642"/>
    <lineage>
        <taxon>Bacteria</taxon>
        <taxon>Pseudomonadati</taxon>
        <taxon>Bdellovibrionota</taxon>
        <taxon>Bdellovibrionia</taxon>
        <taxon>Bdellovibrionales</taxon>
        <taxon>Pseudobdellovibrionaceae</taxon>
        <taxon>Bdellovibrio</taxon>
    </lineage>
</organism>
<accession>K7ZA60</accession>
<feature type="region of interest" description="Disordered" evidence="1">
    <location>
        <begin position="94"/>
        <end position="119"/>
    </location>
</feature>
<evidence type="ECO:0000313" key="3">
    <source>
        <dbReference type="Proteomes" id="UP000010074"/>
    </source>
</evidence>